<sequence>MGDQVSFQLTGTVAQDYNDYKSVYQLVFHDTLSNGLTLDRDSFKVYKNDSNEVLELNQYEVNITDDQHFTVTIKDVKVLGDDVSKVRVEYTATLNENAVIGFLGNPNIMYMEFSNNPNNEQGGDKGQTPEDKVIVFTYKVVINKIDSRRIPLAGAEYSANGRPLVTVEKSTQYAGQVRLTKKLNTVGSPQLI</sequence>
<accession>A0ABR7KE60</accession>
<proteinExistence type="predicted"/>
<evidence type="ECO:0000313" key="2">
    <source>
        <dbReference type="Proteomes" id="UP000603474"/>
    </source>
</evidence>
<keyword evidence="2" id="KW-1185">Reference proteome</keyword>
<protein>
    <submittedName>
        <fullName evidence="1">Isopeptide-forming domain-containing fimbrial protein</fullName>
    </submittedName>
</protein>
<dbReference type="Gene3D" id="2.60.40.740">
    <property type="match status" value="1"/>
</dbReference>
<dbReference type="InterPro" id="IPR026466">
    <property type="entry name" value="Fim_isopep_form_D2_dom"/>
</dbReference>
<comment type="caution">
    <text evidence="1">The sequence shown here is derived from an EMBL/GenBank/DDBJ whole genome shotgun (WGS) entry which is preliminary data.</text>
</comment>
<dbReference type="SUPFAM" id="SSF49401">
    <property type="entry name" value="Bacterial adhesins"/>
    <property type="match status" value="1"/>
</dbReference>
<evidence type="ECO:0000313" key="1">
    <source>
        <dbReference type="EMBL" id="MBC6011010.1"/>
    </source>
</evidence>
<name>A0ABR7KE60_9FIRM</name>
<dbReference type="InterPro" id="IPR008966">
    <property type="entry name" value="Adhesion_dom_sf"/>
</dbReference>
<dbReference type="Proteomes" id="UP000603474">
    <property type="component" value="Unassembled WGS sequence"/>
</dbReference>
<gene>
    <name evidence="1" type="ORF">H8909_12420</name>
</gene>
<reference evidence="1 2" key="1">
    <citation type="submission" date="2020-08" db="EMBL/GenBank/DDBJ databases">
        <authorList>
            <person name="Liu C."/>
            <person name="Sun Q."/>
        </authorList>
    </citation>
    <scope>NUCLEOTIDE SEQUENCE [LARGE SCALE GENOMIC DNA]</scope>
    <source>
        <strain evidence="1 2">NSJ-22</strain>
    </source>
</reference>
<dbReference type="EMBL" id="JACRWG010000089">
    <property type="protein sequence ID" value="MBC6011010.1"/>
    <property type="molecule type" value="Genomic_DNA"/>
</dbReference>
<organism evidence="1 2">
    <name type="scientific">Catenibacterium faecis</name>
    <dbReference type="NCBI Taxonomy" id="2764323"/>
    <lineage>
        <taxon>Bacteria</taxon>
        <taxon>Bacillati</taxon>
        <taxon>Bacillota</taxon>
        <taxon>Erysipelotrichia</taxon>
        <taxon>Erysipelotrichales</taxon>
        <taxon>Coprobacillaceae</taxon>
        <taxon>Catenibacterium</taxon>
    </lineage>
</organism>
<dbReference type="NCBIfam" id="TIGR04226">
    <property type="entry name" value="RrgB_K2N_iso_D2"/>
    <property type="match status" value="1"/>
</dbReference>